<keyword evidence="3" id="KW-1185">Reference proteome</keyword>
<protein>
    <submittedName>
        <fullName evidence="2">Uncharacterized protein</fullName>
    </submittedName>
</protein>
<gene>
    <name evidence="2" type="ORF">Taro_039941</name>
</gene>
<feature type="compositionally biased region" description="Gly residues" evidence="1">
    <location>
        <begin position="43"/>
        <end position="54"/>
    </location>
</feature>
<evidence type="ECO:0000256" key="1">
    <source>
        <dbReference type="SAM" id="MobiDB-lite"/>
    </source>
</evidence>
<sequence length="78" mass="7727">MWGANSESAGTNSITGVEGAAPAKGVKSDGMSNIGGTSEVGNYGSGFSAGGSGGSSVPNEAEEKKKKSKSFWKGVLKK</sequence>
<accession>A0A843WSZ4</accession>
<feature type="region of interest" description="Disordered" evidence="1">
    <location>
        <begin position="1"/>
        <end position="78"/>
    </location>
</feature>
<dbReference type="Proteomes" id="UP000652761">
    <property type="component" value="Unassembled WGS sequence"/>
</dbReference>
<feature type="compositionally biased region" description="Polar residues" evidence="1">
    <location>
        <begin position="1"/>
        <end position="15"/>
    </location>
</feature>
<comment type="caution">
    <text evidence="2">The sequence shown here is derived from an EMBL/GenBank/DDBJ whole genome shotgun (WGS) entry which is preliminary data.</text>
</comment>
<evidence type="ECO:0000313" key="3">
    <source>
        <dbReference type="Proteomes" id="UP000652761"/>
    </source>
</evidence>
<proteinExistence type="predicted"/>
<feature type="compositionally biased region" description="Basic residues" evidence="1">
    <location>
        <begin position="66"/>
        <end position="78"/>
    </location>
</feature>
<reference evidence="2" key="1">
    <citation type="submission" date="2017-07" db="EMBL/GenBank/DDBJ databases">
        <title>Taro Niue Genome Assembly and Annotation.</title>
        <authorList>
            <person name="Atibalentja N."/>
            <person name="Keating K."/>
            <person name="Fields C.J."/>
        </authorList>
    </citation>
    <scope>NUCLEOTIDE SEQUENCE</scope>
    <source>
        <strain evidence="2">Niue_2</strain>
        <tissue evidence="2">Leaf</tissue>
    </source>
</reference>
<name>A0A843WSZ4_COLES</name>
<dbReference type="EMBL" id="NMUH01003794">
    <property type="protein sequence ID" value="MQM07104.1"/>
    <property type="molecule type" value="Genomic_DNA"/>
</dbReference>
<evidence type="ECO:0000313" key="2">
    <source>
        <dbReference type="EMBL" id="MQM07104.1"/>
    </source>
</evidence>
<organism evidence="2 3">
    <name type="scientific">Colocasia esculenta</name>
    <name type="common">Wild taro</name>
    <name type="synonym">Arum esculentum</name>
    <dbReference type="NCBI Taxonomy" id="4460"/>
    <lineage>
        <taxon>Eukaryota</taxon>
        <taxon>Viridiplantae</taxon>
        <taxon>Streptophyta</taxon>
        <taxon>Embryophyta</taxon>
        <taxon>Tracheophyta</taxon>
        <taxon>Spermatophyta</taxon>
        <taxon>Magnoliopsida</taxon>
        <taxon>Liliopsida</taxon>
        <taxon>Araceae</taxon>
        <taxon>Aroideae</taxon>
        <taxon>Colocasieae</taxon>
        <taxon>Colocasia</taxon>
    </lineage>
</organism>
<dbReference type="AlphaFoldDB" id="A0A843WSZ4"/>
<feature type="compositionally biased region" description="Polar residues" evidence="1">
    <location>
        <begin position="30"/>
        <end position="40"/>
    </location>
</feature>